<dbReference type="InterPro" id="IPR047173">
    <property type="entry name" value="STRAD_A/B-like"/>
</dbReference>
<proteinExistence type="inferred from homology"/>
<feature type="region of interest" description="Disordered" evidence="2">
    <location>
        <begin position="129"/>
        <end position="202"/>
    </location>
</feature>
<dbReference type="PANTHER" id="PTHR48014:SF24">
    <property type="entry name" value="PROTEIN KINASE SUPERFAMILY PROTEIN"/>
    <property type="match status" value="1"/>
</dbReference>
<name>A0A2N9G918_FAGSY</name>
<dbReference type="GO" id="GO:0043539">
    <property type="term" value="F:protein serine/threonine kinase activator activity"/>
    <property type="evidence" value="ECO:0007669"/>
    <property type="project" value="InterPro"/>
</dbReference>
<feature type="compositionally biased region" description="Polar residues" evidence="2">
    <location>
        <begin position="156"/>
        <end position="167"/>
    </location>
</feature>
<accession>A0A2N9G918</accession>
<feature type="compositionally biased region" description="Basic and acidic residues" evidence="2">
    <location>
        <begin position="177"/>
        <end position="188"/>
    </location>
</feature>
<feature type="compositionally biased region" description="Polar residues" evidence="2">
    <location>
        <begin position="129"/>
        <end position="138"/>
    </location>
</feature>
<evidence type="ECO:0000313" key="3">
    <source>
        <dbReference type="EMBL" id="SPC95970.1"/>
    </source>
</evidence>
<sequence>MSLPPQGPHQAMRDGSPNRTIPMCPDLPCQQANKSMATIPMRPLSNWVMANLNICVNEYKRGISGWNFNLEDVKAQASLIQDVDDPLTDSTQGGSSNSLSALDVPEKQLQFQYSFQVADLEDNDVIQNQPVVPSTTNEVKVKCDKSDDDSSIASSCNEQHISRNSSPRQDDLAESILGEKPDLEKSGKISESNSHHIRGTSLASTILPEISVPPIKGESPSRVNAPRLPATGFGRWGQLPVISALSINQIILAANSDELDEKAKAPVVQQKGRFKVTSENVDLEKVVPSPILQKSHSMQVITPHPAIPPSPLPSPLPSPVPPPFDASSSNLPGLFPVLQTVLQTNIVQRDSILSLMKHIAGGDTTANRAADGGGMLAHIAAMEKSLVETAHDREKELLHEITELQWRLICAQEELQKIKTENAQVNI</sequence>
<gene>
    <name evidence="3" type="ORF">FSB_LOCUS23852</name>
</gene>
<evidence type="ECO:0000256" key="1">
    <source>
        <dbReference type="ARBA" id="ARBA00008874"/>
    </source>
</evidence>
<protein>
    <submittedName>
        <fullName evidence="3">Uncharacterized protein</fullName>
    </submittedName>
</protein>
<reference evidence="3" key="1">
    <citation type="submission" date="2018-02" db="EMBL/GenBank/DDBJ databases">
        <authorList>
            <person name="Cohen D.B."/>
            <person name="Kent A.D."/>
        </authorList>
    </citation>
    <scope>NUCLEOTIDE SEQUENCE</scope>
</reference>
<evidence type="ECO:0000256" key="2">
    <source>
        <dbReference type="SAM" id="MobiDB-lite"/>
    </source>
</evidence>
<feature type="region of interest" description="Disordered" evidence="2">
    <location>
        <begin position="1"/>
        <end position="20"/>
    </location>
</feature>
<comment type="similarity">
    <text evidence="1">Belongs to the protein kinase superfamily. STE Ser/Thr protein kinase family. STE20 subfamily.</text>
</comment>
<organism evidence="3">
    <name type="scientific">Fagus sylvatica</name>
    <name type="common">Beechnut</name>
    <dbReference type="NCBI Taxonomy" id="28930"/>
    <lineage>
        <taxon>Eukaryota</taxon>
        <taxon>Viridiplantae</taxon>
        <taxon>Streptophyta</taxon>
        <taxon>Embryophyta</taxon>
        <taxon>Tracheophyta</taxon>
        <taxon>Spermatophyta</taxon>
        <taxon>Magnoliopsida</taxon>
        <taxon>eudicotyledons</taxon>
        <taxon>Gunneridae</taxon>
        <taxon>Pentapetalae</taxon>
        <taxon>rosids</taxon>
        <taxon>fabids</taxon>
        <taxon>Fagales</taxon>
        <taxon>Fagaceae</taxon>
        <taxon>Fagus</taxon>
    </lineage>
</organism>
<dbReference type="AlphaFoldDB" id="A0A2N9G918"/>
<dbReference type="EMBL" id="OIVN01001624">
    <property type="protein sequence ID" value="SPC95970.1"/>
    <property type="molecule type" value="Genomic_DNA"/>
</dbReference>
<dbReference type="PANTHER" id="PTHR48014">
    <property type="entry name" value="SERINE/THREONINE-PROTEIN KINASE FRAY2"/>
    <property type="match status" value="1"/>
</dbReference>